<evidence type="ECO:0000313" key="6">
    <source>
        <dbReference type="EMBL" id="SCS40416.1"/>
    </source>
</evidence>
<dbReference type="EMBL" id="FMPI01000001">
    <property type="protein sequence ID" value="SCS25995.1"/>
    <property type="molecule type" value="Genomic_DNA"/>
</dbReference>
<dbReference type="Gene3D" id="1.10.10.10">
    <property type="entry name" value="Winged helix-like DNA-binding domain superfamily/Winged helix DNA-binding domain"/>
    <property type="match status" value="1"/>
</dbReference>
<dbReference type="GO" id="GO:0003677">
    <property type="term" value="F:DNA binding"/>
    <property type="evidence" value="ECO:0007669"/>
    <property type="project" value="UniProtKB-KW"/>
</dbReference>
<reference evidence="5 7" key="2">
    <citation type="submission" date="2016-09" db="EMBL/GenBank/DDBJ databases">
        <authorList>
            <consortium name="Pathogen Informatics"/>
            <person name="Sun Q."/>
            <person name="Inoue M."/>
        </authorList>
    </citation>
    <scope>NUCLEOTIDE SEQUENCE [LARGE SCALE GENOMIC DNA]</scope>
    <source>
        <strain evidence="5 7">82C</strain>
    </source>
</reference>
<dbReference type="NCBIfam" id="TIGR01889">
    <property type="entry name" value="Staph_reg_Sar"/>
    <property type="match status" value="1"/>
</dbReference>
<dbReference type="Pfam" id="PF22381">
    <property type="entry name" value="Staph_reg_Sar_Rot"/>
    <property type="match status" value="1"/>
</dbReference>
<dbReference type="RefSeq" id="WP_069994326.1">
    <property type="nucleotide sequence ID" value="NZ_FMPG01000001.1"/>
</dbReference>
<keyword evidence="3" id="KW-0804">Transcription</keyword>
<evidence type="ECO:0000313" key="7">
    <source>
        <dbReference type="Proteomes" id="UP000095412"/>
    </source>
</evidence>
<evidence type="ECO:0000313" key="5">
    <source>
        <dbReference type="EMBL" id="SCS25995.1"/>
    </source>
</evidence>
<name>A0A1D4HTG3_9STAP</name>
<dbReference type="Proteomes" id="UP000095768">
    <property type="component" value="Unassembled WGS sequence"/>
</dbReference>
<reference evidence="6 8" key="1">
    <citation type="submission" date="2016-09" db="EMBL/GenBank/DDBJ databases">
        <authorList>
            <consortium name="Pathogen Informatics"/>
        </authorList>
    </citation>
    <scope>NUCLEOTIDE SEQUENCE [LARGE SCALE GENOMIC DNA]</scope>
    <source>
        <strain evidence="6 8">82B</strain>
    </source>
</reference>
<dbReference type="InterPro" id="IPR010166">
    <property type="entry name" value="SarA/Rot_dom"/>
</dbReference>
<evidence type="ECO:0000256" key="2">
    <source>
        <dbReference type="ARBA" id="ARBA00023125"/>
    </source>
</evidence>
<dbReference type="OrthoDB" id="2401387at2"/>
<keyword evidence="2" id="KW-0238">DNA-binding</keyword>
<dbReference type="Proteomes" id="UP000095412">
    <property type="component" value="Unassembled WGS sequence"/>
</dbReference>
<dbReference type="SUPFAM" id="SSF46785">
    <property type="entry name" value="Winged helix' DNA-binding domain"/>
    <property type="match status" value="1"/>
</dbReference>
<organism evidence="6 8">
    <name type="scientific">Staphylococcus caeli</name>
    <dbReference type="NCBI Taxonomy" id="2201815"/>
    <lineage>
        <taxon>Bacteria</taxon>
        <taxon>Bacillati</taxon>
        <taxon>Bacillota</taxon>
        <taxon>Bacilli</taxon>
        <taxon>Bacillales</taxon>
        <taxon>Staphylococcaceae</taxon>
        <taxon>Staphylococcus</taxon>
    </lineage>
</organism>
<evidence type="ECO:0000313" key="8">
    <source>
        <dbReference type="Proteomes" id="UP000095768"/>
    </source>
</evidence>
<accession>A0A1D4HTG3</accession>
<protein>
    <submittedName>
        <fullName evidence="5 6">MarR type transcriptional regulator</fullName>
    </submittedName>
</protein>
<feature type="domain" description="Transcriptional regulator SarA/SarZ/Rot-like helix-turn-helix" evidence="4">
    <location>
        <begin position="19"/>
        <end position="107"/>
    </location>
</feature>
<evidence type="ECO:0000256" key="1">
    <source>
        <dbReference type="ARBA" id="ARBA00023015"/>
    </source>
</evidence>
<dbReference type="AlphaFoldDB" id="A0A1D4HTG3"/>
<dbReference type="InterPro" id="IPR055166">
    <property type="entry name" value="Transc_reg_Sar_Rot_HTH"/>
</dbReference>
<evidence type="ECO:0000259" key="4">
    <source>
        <dbReference type="Pfam" id="PF22381"/>
    </source>
</evidence>
<dbReference type="EMBL" id="FMPG01000001">
    <property type="protein sequence ID" value="SCS40416.1"/>
    <property type="molecule type" value="Genomic_DNA"/>
</dbReference>
<gene>
    <name evidence="6" type="ORF">SAMEA2297795_00447</name>
    <name evidence="5" type="ORF">SAMEA2297796_00178</name>
</gene>
<dbReference type="InterPro" id="IPR036388">
    <property type="entry name" value="WH-like_DNA-bd_sf"/>
</dbReference>
<keyword evidence="1" id="KW-0805">Transcription regulation</keyword>
<keyword evidence="7" id="KW-1185">Reference proteome</keyword>
<proteinExistence type="predicted"/>
<sequence>MNVDKKAQFLNIYKKYKSVMHYVEENYKLTMNDVAILELIQQNCSAQNMLMQPFLKIATTDLDLSRTKVLASIRRLIDQDRVSKIRSTEDERKVYLFMNDDNVVKYNTLLDEIEAFVK</sequence>
<evidence type="ECO:0000256" key="3">
    <source>
        <dbReference type="ARBA" id="ARBA00023163"/>
    </source>
</evidence>
<dbReference type="GO" id="GO:0006355">
    <property type="term" value="P:regulation of DNA-templated transcription"/>
    <property type="evidence" value="ECO:0007669"/>
    <property type="project" value="InterPro"/>
</dbReference>
<dbReference type="InterPro" id="IPR036390">
    <property type="entry name" value="WH_DNA-bd_sf"/>
</dbReference>